<keyword evidence="2" id="KW-1185">Reference proteome</keyword>
<gene>
    <name evidence="1" type="ORF">FVF75_08645</name>
</gene>
<organism evidence="1 2">
    <name type="scientific">Maritimibacter fusiformis</name>
    <dbReference type="NCBI Taxonomy" id="2603819"/>
    <lineage>
        <taxon>Bacteria</taxon>
        <taxon>Pseudomonadati</taxon>
        <taxon>Pseudomonadota</taxon>
        <taxon>Alphaproteobacteria</taxon>
        <taxon>Rhodobacterales</taxon>
        <taxon>Roseobacteraceae</taxon>
        <taxon>Maritimibacter</taxon>
    </lineage>
</organism>
<sequence length="187" mass="20515">MNVITTNARQAVIFGWLWNPEGVLHRYRVPDHLGDDAIRAEVGDLVRDLDDTLPGGLDADALDVYLEGTWRALRRSWAGLCWPPAKVLIEAAHDAAHAHGAGYREEVALRGLTEFYAAHGRPLAGVATPARTAEMIRRGIVTAREARHAGFPLTPQDDAEARRQPPCQSEIETAIRCRARLRGLGAS</sequence>
<dbReference type="RefSeq" id="WP_148377572.1">
    <property type="nucleotide sequence ID" value="NZ_VSIY01000005.1"/>
</dbReference>
<name>A0A5D0RK09_9RHOB</name>
<evidence type="ECO:0000313" key="1">
    <source>
        <dbReference type="EMBL" id="TYB81763.1"/>
    </source>
</evidence>
<evidence type="ECO:0000313" key="2">
    <source>
        <dbReference type="Proteomes" id="UP000322080"/>
    </source>
</evidence>
<proteinExistence type="predicted"/>
<dbReference type="EMBL" id="VSIY01000005">
    <property type="protein sequence ID" value="TYB81763.1"/>
    <property type="molecule type" value="Genomic_DNA"/>
</dbReference>
<dbReference type="Proteomes" id="UP000322080">
    <property type="component" value="Unassembled WGS sequence"/>
</dbReference>
<dbReference type="AlphaFoldDB" id="A0A5D0RK09"/>
<protein>
    <submittedName>
        <fullName evidence="1">Uncharacterized protein</fullName>
    </submittedName>
</protein>
<accession>A0A5D0RK09</accession>
<comment type="caution">
    <text evidence="1">The sequence shown here is derived from an EMBL/GenBank/DDBJ whole genome shotgun (WGS) entry which is preliminary data.</text>
</comment>
<reference evidence="1 2" key="1">
    <citation type="submission" date="2019-08" db="EMBL/GenBank/DDBJ databases">
        <title>Identification of a novel species of the genus Boseongicola.</title>
        <authorList>
            <person name="Zhang X.-Q."/>
        </authorList>
    </citation>
    <scope>NUCLEOTIDE SEQUENCE [LARGE SCALE GENOMIC DNA]</scope>
    <source>
        <strain evidence="1 2">HY14</strain>
    </source>
</reference>